<evidence type="ECO:0000313" key="2">
    <source>
        <dbReference type="Proteomes" id="UP000324800"/>
    </source>
</evidence>
<name>A0A5J4TEZ6_9EUKA</name>
<sequence length="176" mass="19184">IPALTCDIETVDPTISIDAYFEYVLHKSGFVGADCIPNTEVPADTTKCSEAAGNYKKNFENYKQAVFKGKPDTIKQVLINFGAARIYNGTVIVGWDAENWVTVEEAPIPVVVTPTRNVDEDPEGETDLLPYEYVLGTKPISTWDEVQGFVFNNGFTALRAALGLIAAVLVLPALLL</sequence>
<gene>
    <name evidence="1" type="ORF">EZS28_048282</name>
</gene>
<evidence type="ECO:0000313" key="1">
    <source>
        <dbReference type="EMBL" id="KAA6356191.1"/>
    </source>
</evidence>
<dbReference type="AlphaFoldDB" id="A0A5J4TEZ6"/>
<reference evidence="1 2" key="1">
    <citation type="submission" date="2019-03" db="EMBL/GenBank/DDBJ databases">
        <title>Single cell metagenomics reveals metabolic interactions within the superorganism composed of flagellate Streblomastix strix and complex community of Bacteroidetes bacteria on its surface.</title>
        <authorList>
            <person name="Treitli S.C."/>
            <person name="Kolisko M."/>
            <person name="Husnik F."/>
            <person name="Keeling P."/>
            <person name="Hampl V."/>
        </authorList>
    </citation>
    <scope>NUCLEOTIDE SEQUENCE [LARGE SCALE GENOMIC DNA]</scope>
    <source>
        <strain evidence="1">ST1C</strain>
    </source>
</reference>
<proteinExistence type="predicted"/>
<protein>
    <submittedName>
        <fullName evidence="1">Uncharacterized protein</fullName>
    </submittedName>
</protein>
<dbReference type="EMBL" id="SNRW01033391">
    <property type="protein sequence ID" value="KAA6356191.1"/>
    <property type="molecule type" value="Genomic_DNA"/>
</dbReference>
<accession>A0A5J4TEZ6</accession>
<comment type="caution">
    <text evidence="1">The sequence shown here is derived from an EMBL/GenBank/DDBJ whole genome shotgun (WGS) entry which is preliminary data.</text>
</comment>
<feature type="non-terminal residue" evidence="1">
    <location>
        <position position="1"/>
    </location>
</feature>
<dbReference type="Proteomes" id="UP000324800">
    <property type="component" value="Unassembled WGS sequence"/>
</dbReference>
<organism evidence="1 2">
    <name type="scientific">Streblomastix strix</name>
    <dbReference type="NCBI Taxonomy" id="222440"/>
    <lineage>
        <taxon>Eukaryota</taxon>
        <taxon>Metamonada</taxon>
        <taxon>Preaxostyla</taxon>
        <taxon>Oxymonadida</taxon>
        <taxon>Streblomastigidae</taxon>
        <taxon>Streblomastix</taxon>
    </lineage>
</organism>